<evidence type="ECO:0000259" key="3">
    <source>
        <dbReference type="Pfam" id="PF12229"/>
    </source>
</evidence>
<dbReference type="OrthoDB" id="9813301at2"/>
<evidence type="ECO:0000256" key="1">
    <source>
        <dbReference type="SAM" id="MobiDB-lite"/>
    </source>
</evidence>
<evidence type="ECO:0000313" key="4">
    <source>
        <dbReference type="EMBL" id="AWB93042.1"/>
    </source>
</evidence>
<evidence type="ECO:0000313" key="5">
    <source>
        <dbReference type="Proteomes" id="UP000244384"/>
    </source>
</evidence>
<proteinExistence type="predicted"/>
<keyword evidence="5" id="KW-1185">Reference proteome</keyword>
<keyword evidence="2" id="KW-0812">Transmembrane</keyword>
<dbReference type="RefSeq" id="WP_108579027.1">
    <property type="nucleotide sequence ID" value="NZ_CP026952.1"/>
</dbReference>
<feature type="compositionally biased region" description="Basic and acidic residues" evidence="1">
    <location>
        <begin position="12"/>
        <end position="44"/>
    </location>
</feature>
<gene>
    <name evidence="4" type="ORF">C3E78_12955</name>
</gene>
<keyword evidence="2" id="KW-0472">Membrane</keyword>
<dbReference type="KEGG" id="aez:C3E78_12955"/>
<dbReference type="AlphaFoldDB" id="A0A2S0WP11"/>
<dbReference type="Proteomes" id="UP000244384">
    <property type="component" value="Chromosome"/>
</dbReference>
<dbReference type="PANTHER" id="PTHR35788">
    <property type="entry name" value="EXPORTED PROTEIN-RELATED"/>
    <property type="match status" value="1"/>
</dbReference>
<feature type="compositionally biased region" description="Acidic residues" evidence="1">
    <location>
        <begin position="52"/>
        <end position="63"/>
    </location>
</feature>
<feature type="region of interest" description="Disordered" evidence="1">
    <location>
        <begin position="670"/>
        <end position="691"/>
    </location>
</feature>
<feature type="region of interest" description="Disordered" evidence="1">
    <location>
        <begin position="1"/>
        <end position="137"/>
    </location>
</feature>
<reference evidence="5" key="1">
    <citation type="submission" date="2018-01" db="EMBL/GenBank/DDBJ databases">
        <authorList>
            <person name="Li J."/>
        </authorList>
    </citation>
    <scope>NUCLEOTIDE SEQUENCE [LARGE SCALE GENOMIC DNA]</scope>
    <source>
        <strain evidence="5">592</strain>
    </source>
</reference>
<dbReference type="PANTHER" id="PTHR35788:SF1">
    <property type="entry name" value="EXPORTED PROTEIN"/>
    <property type="match status" value="1"/>
</dbReference>
<dbReference type="Pfam" id="PF12229">
    <property type="entry name" value="PG_binding_4"/>
    <property type="match status" value="1"/>
</dbReference>
<feature type="domain" description="YoaR-like putative peptidoglycan binding" evidence="3">
    <location>
        <begin position="248"/>
        <end position="348"/>
    </location>
</feature>
<name>A0A2S0WP11_9ACTN</name>
<dbReference type="InterPro" id="IPR052913">
    <property type="entry name" value="Glycopeptide_resist_protein"/>
</dbReference>
<dbReference type="InterPro" id="IPR007391">
    <property type="entry name" value="Vancomycin_resist_VanW"/>
</dbReference>
<accession>A0A2S0WP11</accession>
<feature type="region of interest" description="Disordered" evidence="1">
    <location>
        <begin position="152"/>
        <end position="171"/>
    </location>
</feature>
<keyword evidence="2" id="KW-1133">Transmembrane helix</keyword>
<feature type="transmembrane region" description="Helical" evidence="2">
    <location>
        <begin position="180"/>
        <end position="198"/>
    </location>
</feature>
<sequence length="738" mass="79952">MTTDQPDPNDADESRTDADESRTDADESRTDADESRTDADESRTAPEAGLVVEDDELDLDLHDDEPAAPQDADDDEDPEPDDAFTDDEVEDVLGDDDPVSPDEDDADDEESADDEPVAAAPAHAVSDDPEDEHDLRPAHHPADVVVPASAFPDEVDEPRQDEEPPAGPVKKRKRHWFRNTLLLVIVLAGALYVAGYFLTGSRMPANAMIGGVDVGGKSPSAARTLVDRELSQRADRPIELTHGKKDFQIAPKDAGLALDVDGTVEAAGGRRSWDPRDMIALFAGDHETDPVLDVDDALLQSTIGTISESVDKDVVEAQITFPDGKPVARKPKPGLVVSKSDTADAIRSTYLVSDKPITVPTVEVEPSVDEDALADAMDTTAKTAVSGPVTLSVGDKDVELPVSAYAPALVIRVENGRLTPRLDAKKLAGPLTDSTTGIGKKAVDATVRIQNGKPVVVPGKEGLGLQPKEMATKLVPVLSRTGDERTLEVEAKVVKPLFTTKDAKALKITEKISEFETSFPYAEYRNTNQGRAAELMDGTLIKPGETFSFNDVVGERTEANGFVNGTVINGGVFREELGGGVSQVATTMYNAGFFGGMDDVEHHPHAFYIDRYPVGREATVYFGSLDLRWKNPTKYGVLVRSYVKKSTPSSPGRMHVELWSTKVWDKIEAGRSERRNGRTPGTQYDDTNRCVPQGPVEGFDIDIYRTFFRDGKKVKTETDTANYQAADRVVCGKKPKGD</sequence>
<protein>
    <recommendedName>
        <fullName evidence="3">YoaR-like putative peptidoglycan binding domain-containing protein</fullName>
    </recommendedName>
</protein>
<dbReference type="Pfam" id="PF04294">
    <property type="entry name" value="VanW"/>
    <property type="match status" value="1"/>
</dbReference>
<feature type="compositionally biased region" description="Acidic residues" evidence="1">
    <location>
        <begin position="71"/>
        <end position="116"/>
    </location>
</feature>
<dbReference type="InterPro" id="IPR022029">
    <property type="entry name" value="YoaR-like_PG-bd"/>
</dbReference>
<organism evidence="4 5">
    <name type="scientific">Aeromicrobium chenweiae</name>
    <dbReference type="NCBI Taxonomy" id="2079793"/>
    <lineage>
        <taxon>Bacteria</taxon>
        <taxon>Bacillati</taxon>
        <taxon>Actinomycetota</taxon>
        <taxon>Actinomycetes</taxon>
        <taxon>Propionibacteriales</taxon>
        <taxon>Nocardioidaceae</taxon>
        <taxon>Aeromicrobium</taxon>
    </lineage>
</organism>
<accession>A0A5F2EX73</accession>
<dbReference type="EMBL" id="CP026952">
    <property type="protein sequence ID" value="AWB93042.1"/>
    <property type="molecule type" value="Genomic_DNA"/>
</dbReference>
<evidence type="ECO:0000256" key="2">
    <source>
        <dbReference type="SAM" id="Phobius"/>
    </source>
</evidence>